<dbReference type="InterPro" id="IPR019734">
    <property type="entry name" value="TPR_rpt"/>
</dbReference>
<feature type="non-terminal residue" evidence="4">
    <location>
        <position position="161"/>
    </location>
</feature>
<evidence type="ECO:0000256" key="2">
    <source>
        <dbReference type="SAM" id="MobiDB-lite"/>
    </source>
</evidence>
<accession>A0A6S6RZK6</accession>
<feature type="repeat" description="TPR" evidence="1">
    <location>
        <begin position="84"/>
        <end position="117"/>
    </location>
</feature>
<sequence>MRFKIILYGLLSPLLFADMFDFQTIEKANSAYVEGDFNKSAKLFGSLKNSDSTVAYDKANAEYKAGRYDEALSSYKKAKGVDEAQRQHNIGNAHFKKQELDKAIEAYEKALEVRDDEDTKHNLELAKKKKKEEEQKKEQDKKNEDKDKKDDKNKDDKKKQD</sequence>
<feature type="chain" id="PRO_5028237391" evidence="3">
    <location>
        <begin position="18"/>
        <end position="161"/>
    </location>
</feature>
<dbReference type="Pfam" id="PF13432">
    <property type="entry name" value="TPR_16"/>
    <property type="match status" value="1"/>
</dbReference>
<keyword evidence="1" id="KW-0802">TPR repeat</keyword>
<dbReference type="Pfam" id="PF00515">
    <property type="entry name" value="TPR_1"/>
    <property type="match status" value="1"/>
</dbReference>
<dbReference type="PROSITE" id="PS50005">
    <property type="entry name" value="TPR"/>
    <property type="match status" value="1"/>
</dbReference>
<feature type="signal peptide" evidence="3">
    <location>
        <begin position="1"/>
        <end position="17"/>
    </location>
</feature>
<dbReference type="Gene3D" id="1.25.40.10">
    <property type="entry name" value="Tetratricopeptide repeat domain"/>
    <property type="match status" value="1"/>
</dbReference>
<dbReference type="EMBL" id="CACVAR010000004">
    <property type="protein sequence ID" value="CAA6798432.1"/>
    <property type="molecule type" value="Genomic_DNA"/>
</dbReference>
<keyword evidence="3" id="KW-0732">Signal</keyword>
<reference evidence="4" key="1">
    <citation type="submission" date="2020-01" db="EMBL/GenBank/DDBJ databases">
        <authorList>
            <person name="Meier V. D."/>
            <person name="Meier V D."/>
        </authorList>
    </citation>
    <scope>NUCLEOTIDE SEQUENCE</scope>
    <source>
        <strain evidence="4">HLG_WM_MAG_03</strain>
    </source>
</reference>
<dbReference type="SUPFAM" id="SSF48452">
    <property type="entry name" value="TPR-like"/>
    <property type="match status" value="1"/>
</dbReference>
<dbReference type="SMART" id="SM00028">
    <property type="entry name" value="TPR"/>
    <property type="match status" value="2"/>
</dbReference>
<evidence type="ECO:0000256" key="3">
    <source>
        <dbReference type="SAM" id="SignalP"/>
    </source>
</evidence>
<evidence type="ECO:0000313" key="4">
    <source>
        <dbReference type="EMBL" id="CAA6798432.1"/>
    </source>
</evidence>
<evidence type="ECO:0000256" key="1">
    <source>
        <dbReference type="PROSITE-ProRule" id="PRU00339"/>
    </source>
</evidence>
<dbReference type="AlphaFoldDB" id="A0A6S6RZK6"/>
<protein>
    <submittedName>
        <fullName evidence="4">TPR domain protein in aerotolerance operon</fullName>
    </submittedName>
</protein>
<gene>
    <name evidence="4" type="ORF">HELGO_WM68117</name>
</gene>
<name>A0A6S6RZK6_9BACT</name>
<dbReference type="InterPro" id="IPR011990">
    <property type="entry name" value="TPR-like_helical_dom_sf"/>
</dbReference>
<organism evidence="4">
    <name type="scientific">uncultured Sulfurovum sp</name>
    <dbReference type="NCBI Taxonomy" id="269237"/>
    <lineage>
        <taxon>Bacteria</taxon>
        <taxon>Pseudomonadati</taxon>
        <taxon>Campylobacterota</taxon>
        <taxon>Epsilonproteobacteria</taxon>
        <taxon>Campylobacterales</taxon>
        <taxon>Sulfurovaceae</taxon>
        <taxon>Sulfurovum</taxon>
        <taxon>environmental samples</taxon>
    </lineage>
</organism>
<proteinExistence type="predicted"/>
<feature type="region of interest" description="Disordered" evidence="2">
    <location>
        <begin position="115"/>
        <end position="161"/>
    </location>
</feature>